<evidence type="ECO:0000256" key="7">
    <source>
        <dbReference type="ARBA" id="ARBA00022840"/>
    </source>
</evidence>
<evidence type="ECO:0000256" key="3">
    <source>
        <dbReference type="ARBA" id="ARBA00022642"/>
    </source>
</evidence>
<evidence type="ECO:0000256" key="6">
    <source>
        <dbReference type="ARBA" id="ARBA00022741"/>
    </source>
</evidence>
<dbReference type="PANTHER" id="PTHR39321">
    <property type="entry name" value="NICOTINATE-NUCLEOTIDE ADENYLYLTRANSFERASE-RELATED"/>
    <property type="match status" value="1"/>
</dbReference>
<dbReference type="GO" id="GO:0009435">
    <property type="term" value="P:NAD+ biosynthetic process"/>
    <property type="evidence" value="ECO:0007669"/>
    <property type="project" value="UniProtKB-UniRule"/>
</dbReference>
<dbReference type="InterPro" id="IPR014729">
    <property type="entry name" value="Rossmann-like_a/b/a_fold"/>
</dbReference>
<evidence type="ECO:0000313" key="12">
    <source>
        <dbReference type="EMBL" id="MBF1128767.1"/>
    </source>
</evidence>
<organism evidence="12 13">
    <name type="scientific">Dialister invisus</name>
    <dbReference type="NCBI Taxonomy" id="218538"/>
    <lineage>
        <taxon>Bacteria</taxon>
        <taxon>Bacillati</taxon>
        <taxon>Bacillota</taxon>
        <taxon>Negativicutes</taxon>
        <taxon>Veillonellales</taxon>
        <taxon>Veillonellaceae</taxon>
        <taxon>Dialister</taxon>
    </lineage>
</organism>
<proteinExistence type="inferred from homology"/>
<evidence type="ECO:0000256" key="4">
    <source>
        <dbReference type="ARBA" id="ARBA00022679"/>
    </source>
</evidence>
<keyword evidence="4 10" id="KW-0808">Transferase</keyword>
<protein>
    <recommendedName>
        <fullName evidence="10">Probable nicotinate-nucleotide adenylyltransferase</fullName>
        <ecNumber evidence="10">2.7.7.18</ecNumber>
    </recommendedName>
    <alternativeName>
        <fullName evidence="10">Deamido-NAD(+) diphosphorylase</fullName>
    </alternativeName>
    <alternativeName>
        <fullName evidence="10">Deamido-NAD(+) pyrophosphorylase</fullName>
    </alternativeName>
    <alternativeName>
        <fullName evidence="10">Nicotinate mononucleotide adenylyltransferase</fullName>
        <shortName evidence="10">NaMN adenylyltransferase</shortName>
    </alternativeName>
</protein>
<comment type="caution">
    <text evidence="12">The sequence shown here is derived from an EMBL/GenBank/DDBJ whole genome shotgun (WGS) entry which is preliminary data.</text>
</comment>
<keyword evidence="3 10" id="KW-0662">Pyridine nucleotide biosynthesis</keyword>
<evidence type="ECO:0000256" key="1">
    <source>
        <dbReference type="ARBA" id="ARBA00002324"/>
    </source>
</evidence>
<keyword evidence="8 10" id="KW-0520">NAD</keyword>
<keyword evidence="6 10" id="KW-0547">Nucleotide-binding</keyword>
<accession>A0A930B710</accession>
<evidence type="ECO:0000256" key="5">
    <source>
        <dbReference type="ARBA" id="ARBA00022695"/>
    </source>
</evidence>
<dbReference type="SUPFAM" id="SSF52374">
    <property type="entry name" value="Nucleotidylyl transferase"/>
    <property type="match status" value="1"/>
</dbReference>
<dbReference type="GO" id="GO:0004515">
    <property type="term" value="F:nicotinate-nucleotide adenylyltransferase activity"/>
    <property type="evidence" value="ECO:0007669"/>
    <property type="project" value="UniProtKB-UniRule"/>
</dbReference>
<dbReference type="InterPro" id="IPR004821">
    <property type="entry name" value="Cyt_trans-like"/>
</dbReference>
<comment type="catalytic activity">
    <reaction evidence="9 10">
        <text>nicotinate beta-D-ribonucleotide + ATP + H(+) = deamido-NAD(+) + diphosphate</text>
        <dbReference type="Rhea" id="RHEA:22860"/>
        <dbReference type="ChEBI" id="CHEBI:15378"/>
        <dbReference type="ChEBI" id="CHEBI:30616"/>
        <dbReference type="ChEBI" id="CHEBI:33019"/>
        <dbReference type="ChEBI" id="CHEBI:57502"/>
        <dbReference type="ChEBI" id="CHEBI:58437"/>
        <dbReference type="EC" id="2.7.7.18"/>
    </reaction>
</comment>
<dbReference type="Proteomes" id="UP000757890">
    <property type="component" value="Unassembled WGS sequence"/>
</dbReference>
<feature type="domain" description="Cytidyltransferase-like" evidence="11">
    <location>
        <begin position="18"/>
        <end position="184"/>
    </location>
</feature>
<evidence type="ECO:0000256" key="2">
    <source>
        <dbReference type="ARBA" id="ARBA00005019"/>
    </source>
</evidence>
<evidence type="ECO:0000313" key="13">
    <source>
        <dbReference type="Proteomes" id="UP000757890"/>
    </source>
</evidence>
<dbReference type="NCBIfam" id="TIGR00482">
    <property type="entry name" value="nicotinate (nicotinamide) nucleotide adenylyltransferase"/>
    <property type="match status" value="1"/>
</dbReference>
<dbReference type="CDD" id="cd02165">
    <property type="entry name" value="NMNAT"/>
    <property type="match status" value="1"/>
</dbReference>
<name>A0A930B710_9FIRM</name>
<evidence type="ECO:0000259" key="11">
    <source>
        <dbReference type="Pfam" id="PF01467"/>
    </source>
</evidence>
<dbReference type="InterPro" id="IPR005248">
    <property type="entry name" value="NadD/NMNAT"/>
</dbReference>
<dbReference type="PANTHER" id="PTHR39321:SF3">
    <property type="entry name" value="PHOSPHOPANTETHEINE ADENYLYLTRANSFERASE"/>
    <property type="match status" value="1"/>
</dbReference>
<sequence>MCNYSGSDVVFMAKRIGVFGGSFNPLHIGHLIVAEAAWQEFNLEQVVFVPTGDTPHKNMHHISKIDRFEMVKMAIKENPHFSISSIEIERKGLSYTVDTIKQLHAEWGSEYDIYFIAGTDAVADMPTWKYNEELLDSCHFICASRPSSEERIKQAVAYFGKKGCEKIHFLRTPELEISSTILRKWIASNRSVKYMIPDSVIQYINIHNLYKDEE</sequence>
<dbReference type="EC" id="2.7.7.18" evidence="10"/>
<comment type="pathway">
    <text evidence="2 10">Cofactor biosynthesis; NAD(+) biosynthesis; deamido-NAD(+) from nicotinate D-ribonucleotide: step 1/1.</text>
</comment>
<dbReference type="EMBL" id="JABZMK010000002">
    <property type="protein sequence ID" value="MBF1128767.1"/>
    <property type="molecule type" value="Genomic_DNA"/>
</dbReference>
<keyword evidence="7 10" id="KW-0067">ATP-binding</keyword>
<dbReference type="NCBIfam" id="TIGR00125">
    <property type="entry name" value="cyt_tran_rel"/>
    <property type="match status" value="1"/>
</dbReference>
<evidence type="ECO:0000256" key="9">
    <source>
        <dbReference type="ARBA" id="ARBA00048721"/>
    </source>
</evidence>
<keyword evidence="5 10" id="KW-0548">Nucleotidyltransferase</keyword>
<comment type="similarity">
    <text evidence="10">Belongs to the NadD family.</text>
</comment>
<evidence type="ECO:0000256" key="8">
    <source>
        <dbReference type="ARBA" id="ARBA00023027"/>
    </source>
</evidence>
<dbReference type="GO" id="GO:0005524">
    <property type="term" value="F:ATP binding"/>
    <property type="evidence" value="ECO:0007669"/>
    <property type="project" value="UniProtKB-KW"/>
</dbReference>
<dbReference type="Pfam" id="PF01467">
    <property type="entry name" value="CTP_transf_like"/>
    <property type="match status" value="1"/>
</dbReference>
<comment type="function">
    <text evidence="1 10">Catalyzes the reversible adenylation of nicotinate mononucleotide (NaMN) to nicotinic acid adenine dinucleotide (NaAD).</text>
</comment>
<evidence type="ECO:0000256" key="10">
    <source>
        <dbReference type="HAMAP-Rule" id="MF_00244"/>
    </source>
</evidence>
<dbReference type="AlphaFoldDB" id="A0A930B710"/>
<dbReference type="NCBIfam" id="NF000840">
    <property type="entry name" value="PRK00071.1-3"/>
    <property type="match status" value="1"/>
</dbReference>
<dbReference type="HAMAP" id="MF_00244">
    <property type="entry name" value="NaMN_adenylyltr"/>
    <property type="match status" value="1"/>
</dbReference>
<gene>
    <name evidence="10" type="primary">nadD</name>
    <name evidence="12" type="ORF">HXL70_01770</name>
</gene>
<reference evidence="12" key="1">
    <citation type="submission" date="2020-04" db="EMBL/GenBank/DDBJ databases">
        <title>Deep metagenomics examines the oral microbiome during advanced dental caries in children, revealing novel taxa and co-occurrences with host molecules.</title>
        <authorList>
            <person name="Baker J.L."/>
            <person name="Morton J.T."/>
            <person name="Dinis M."/>
            <person name="Alvarez R."/>
            <person name="Tran N.C."/>
            <person name="Knight R."/>
            <person name="Edlund A."/>
        </authorList>
    </citation>
    <scope>NUCLEOTIDE SEQUENCE</scope>
    <source>
        <strain evidence="12">JCVI_32_bin.14</strain>
    </source>
</reference>
<dbReference type="Gene3D" id="3.40.50.620">
    <property type="entry name" value="HUPs"/>
    <property type="match status" value="1"/>
</dbReference>